<gene>
    <name evidence="3" type="ORF">ASPZODRAFT_131914</name>
</gene>
<keyword evidence="4" id="KW-1185">Reference proteome</keyword>
<sequence length="79" mass="8618">MACLDPGLSNAGVFLLLSVSLLLRNIPFLALYFPGSKLQTPIGPIGDRSQTKTSKNEGGKNVNNNNGPWQVAFVQFERR</sequence>
<keyword evidence="2" id="KW-0812">Transmembrane</keyword>
<dbReference type="AlphaFoldDB" id="A0A1L9SIQ2"/>
<protein>
    <submittedName>
        <fullName evidence="3">Uncharacterized protein</fullName>
    </submittedName>
</protein>
<dbReference type="VEuPathDB" id="FungiDB:ASPZODRAFT_131914"/>
<accession>A0A1L9SIQ2</accession>
<keyword evidence="2" id="KW-0472">Membrane</keyword>
<keyword evidence="2" id="KW-1133">Transmembrane helix</keyword>
<proteinExistence type="predicted"/>
<reference evidence="4" key="1">
    <citation type="journal article" date="2017" name="Genome Biol.">
        <title>Comparative genomics reveals high biological diversity and specific adaptations in the industrially and medically important fungal genus Aspergillus.</title>
        <authorList>
            <person name="de Vries R.P."/>
            <person name="Riley R."/>
            <person name="Wiebenga A."/>
            <person name="Aguilar-Osorio G."/>
            <person name="Amillis S."/>
            <person name="Uchima C.A."/>
            <person name="Anderluh G."/>
            <person name="Asadollahi M."/>
            <person name="Askin M."/>
            <person name="Barry K."/>
            <person name="Battaglia E."/>
            <person name="Bayram O."/>
            <person name="Benocci T."/>
            <person name="Braus-Stromeyer S.A."/>
            <person name="Caldana C."/>
            <person name="Canovas D."/>
            <person name="Cerqueira G.C."/>
            <person name="Chen F."/>
            <person name="Chen W."/>
            <person name="Choi C."/>
            <person name="Clum A."/>
            <person name="Dos Santos R.A."/>
            <person name="Damasio A.R."/>
            <person name="Diallinas G."/>
            <person name="Emri T."/>
            <person name="Fekete E."/>
            <person name="Flipphi M."/>
            <person name="Freyberg S."/>
            <person name="Gallo A."/>
            <person name="Gournas C."/>
            <person name="Habgood R."/>
            <person name="Hainaut M."/>
            <person name="Harispe M.L."/>
            <person name="Henrissat B."/>
            <person name="Hilden K.S."/>
            <person name="Hope R."/>
            <person name="Hossain A."/>
            <person name="Karabika E."/>
            <person name="Karaffa L."/>
            <person name="Karanyi Z."/>
            <person name="Krasevec N."/>
            <person name="Kuo A."/>
            <person name="Kusch H."/>
            <person name="LaButti K."/>
            <person name="Lagendijk E.L."/>
            <person name="Lapidus A."/>
            <person name="Levasseur A."/>
            <person name="Lindquist E."/>
            <person name="Lipzen A."/>
            <person name="Logrieco A.F."/>
            <person name="MacCabe A."/>
            <person name="Maekelae M.R."/>
            <person name="Malavazi I."/>
            <person name="Melin P."/>
            <person name="Meyer V."/>
            <person name="Mielnichuk N."/>
            <person name="Miskei M."/>
            <person name="Molnar A.P."/>
            <person name="Mule G."/>
            <person name="Ngan C.Y."/>
            <person name="Orejas M."/>
            <person name="Orosz E."/>
            <person name="Ouedraogo J.P."/>
            <person name="Overkamp K.M."/>
            <person name="Park H.-S."/>
            <person name="Perrone G."/>
            <person name="Piumi F."/>
            <person name="Punt P.J."/>
            <person name="Ram A.F."/>
            <person name="Ramon A."/>
            <person name="Rauscher S."/>
            <person name="Record E."/>
            <person name="Riano-Pachon D.M."/>
            <person name="Robert V."/>
            <person name="Roehrig J."/>
            <person name="Ruller R."/>
            <person name="Salamov A."/>
            <person name="Salih N.S."/>
            <person name="Samson R.A."/>
            <person name="Sandor E."/>
            <person name="Sanguinetti M."/>
            <person name="Schuetze T."/>
            <person name="Sepcic K."/>
            <person name="Shelest E."/>
            <person name="Sherlock G."/>
            <person name="Sophianopoulou V."/>
            <person name="Squina F.M."/>
            <person name="Sun H."/>
            <person name="Susca A."/>
            <person name="Todd R.B."/>
            <person name="Tsang A."/>
            <person name="Unkles S.E."/>
            <person name="van de Wiele N."/>
            <person name="van Rossen-Uffink D."/>
            <person name="Oliveira J.V."/>
            <person name="Vesth T.C."/>
            <person name="Visser J."/>
            <person name="Yu J.-H."/>
            <person name="Zhou M."/>
            <person name="Andersen M.R."/>
            <person name="Archer D.B."/>
            <person name="Baker S.E."/>
            <person name="Benoit I."/>
            <person name="Brakhage A.A."/>
            <person name="Braus G.H."/>
            <person name="Fischer R."/>
            <person name="Frisvad J.C."/>
            <person name="Goldman G.H."/>
            <person name="Houbraken J."/>
            <person name="Oakley B."/>
            <person name="Pocsi I."/>
            <person name="Scazzocchio C."/>
            <person name="Seiboth B."/>
            <person name="vanKuyk P.A."/>
            <person name="Wortman J."/>
            <person name="Dyer P.S."/>
            <person name="Grigoriev I.V."/>
        </authorList>
    </citation>
    <scope>NUCLEOTIDE SEQUENCE [LARGE SCALE GENOMIC DNA]</scope>
    <source>
        <strain evidence="4">CBS 506.65</strain>
    </source>
</reference>
<dbReference type="EMBL" id="KV878341">
    <property type="protein sequence ID" value="OJJ46996.1"/>
    <property type="molecule type" value="Genomic_DNA"/>
</dbReference>
<feature type="transmembrane region" description="Helical" evidence="2">
    <location>
        <begin position="12"/>
        <end position="33"/>
    </location>
</feature>
<evidence type="ECO:0000256" key="1">
    <source>
        <dbReference type="SAM" id="MobiDB-lite"/>
    </source>
</evidence>
<evidence type="ECO:0000313" key="4">
    <source>
        <dbReference type="Proteomes" id="UP000184188"/>
    </source>
</evidence>
<evidence type="ECO:0000313" key="3">
    <source>
        <dbReference type="EMBL" id="OJJ46996.1"/>
    </source>
</evidence>
<name>A0A1L9SIQ2_9EURO</name>
<organism evidence="3 4">
    <name type="scientific">Penicilliopsis zonata CBS 506.65</name>
    <dbReference type="NCBI Taxonomy" id="1073090"/>
    <lineage>
        <taxon>Eukaryota</taxon>
        <taxon>Fungi</taxon>
        <taxon>Dikarya</taxon>
        <taxon>Ascomycota</taxon>
        <taxon>Pezizomycotina</taxon>
        <taxon>Eurotiomycetes</taxon>
        <taxon>Eurotiomycetidae</taxon>
        <taxon>Eurotiales</taxon>
        <taxon>Aspergillaceae</taxon>
        <taxon>Penicilliopsis</taxon>
    </lineage>
</organism>
<dbReference type="RefSeq" id="XP_022581506.1">
    <property type="nucleotide sequence ID" value="XM_022722875.1"/>
</dbReference>
<dbReference type="Proteomes" id="UP000184188">
    <property type="component" value="Unassembled WGS sequence"/>
</dbReference>
<evidence type="ECO:0000256" key="2">
    <source>
        <dbReference type="SAM" id="Phobius"/>
    </source>
</evidence>
<dbReference type="GeneID" id="34609340"/>
<feature type="region of interest" description="Disordered" evidence="1">
    <location>
        <begin position="43"/>
        <end position="67"/>
    </location>
</feature>